<evidence type="ECO:0000313" key="10">
    <source>
        <dbReference type="EMBL" id="PIN02477.1"/>
    </source>
</evidence>
<dbReference type="PANTHER" id="PTHR45821">
    <property type="entry name" value="SNF2 DOMAIN-CONTAINING PROTEIN CLASSY 2-RELATED"/>
    <property type="match status" value="1"/>
</dbReference>
<keyword evidence="4" id="KW-0347">Helicase</keyword>
<protein>
    <submittedName>
        <fullName evidence="10">DNA repair protein, SNF2 family</fullName>
        <ecNumber evidence="10">3.6.4.12</ecNumber>
    </submittedName>
</protein>
<dbReference type="EMBL" id="NKXS01005904">
    <property type="protein sequence ID" value="PIN02477.1"/>
    <property type="molecule type" value="Genomic_DNA"/>
</dbReference>
<sequence>MSIAKPLSGSISRRTRSNWETFYRNCYDEIKKKPDEIESENKNFEKNSDPVSVDEDSKDSMSDSNKAYKVKPKNCLKKGKVGRPAKKKRKEGVKNEEDLIEMLYESILKERDLVRERVENRVFVEVNDLSKGRILPLKFGFEECVVEKSDWEKEIDSLFGDLEMGLCESEIDESTGSCKTDDGYTNPTDIDQSPAACCRRGEHDPFIDEQIGILCNYCYEVLLDIKYVLPDFYVPEKHPRHDFQESTDSNRDEIFFEDSASSCNLESSINSTGTVLDLIPNADKELYPHQLEGFEFLWKNIAGDTNLKNLEHLPSNGGRGCIISHAPGTGKTRLTIVFLQTFMKLYPNSRPVIIAPRGMLLTWEQEFKKWNIDIKFHNLNENKLSTEEAAIASSVLDQNLEDLKNKHYIRFIKLYSWMKGRSILGIGYRLFEELAGESDKKRSNDKFKKLLLELPGLLVMDEGHTPRNSQSLMWKAITNITTQRRIILSGTPFQNNFSELYNTLCLVNPRFSQEIMSISCNTNSSGQKRKARDEWVNLTSSISKNSDDGVKKLRAMIEPFVHIHKGGILQKALPGMRDCLVILKPTDLQRKLLQNIAQDNKFLEQAYLASLISVHPSLVAEKPEFTDHKRKLKSKEFDVDAGVKTRFLIKLIQLSIRLNEKVLVFSEFIDPLLHIKNLTKRHFSWNEGREVIYMDGELDMTKRQRLISSFNNKHGKAKVLLASQRACSEGINLVGASRVVLLDVAWNPSVERQAICRAYRLGQEKMVHVYHLVTSMEVKKFARQAEKERISELIFCEGGGSETASCNKGVEEDRVLEAMIGSEGFGSMFERIVHQPKASDLVSSFGFVDLK</sequence>
<feature type="domain" description="Helicase ATP-binding" evidence="8">
    <location>
        <begin position="312"/>
        <end position="510"/>
    </location>
</feature>
<dbReference type="InterPro" id="IPR014001">
    <property type="entry name" value="Helicase_ATP-bd"/>
</dbReference>
<dbReference type="SMART" id="SM00487">
    <property type="entry name" value="DEXDc"/>
    <property type="match status" value="1"/>
</dbReference>
<dbReference type="GO" id="GO:0016787">
    <property type="term" value="F:hydrolase activity"/>
    <property type="evidence" value="ECO:0007669"/>
    <property type="project" value="UniProtKB-KW"/>
</dbReference>
<keyword evidence="3 10" id="KW-0378">Hydrolase</keyword>
<dbReference type="PROSITE" id="PS51194">
    <property type="entry name" value="HELICASE_CTER"/>
    <property type="match status" value="1"/>
</dbReference>
<feature type="compositionally biased region" description="Basic and acidic residues" evidence="7">
    <location>
        <begin position="37"/>
        <end position="48"/>
    </location>
</feature>
<dbReference type="GO" id="GO:0005524">
    <property type="term" value="F:ATP binding"/>
    <property type="evidence" value="ECO:0007669"/>
    <property type="project" value="UniProtKB-KW"/>
</dbReference>
<dbReference type="PANTHER" id="PTHR45821:SF5">
    <property type="entry name" value="SNF2 DOMAIN-CONTAINING PROTEIN CLASSY 4"/>
    <property type="match status" value="1"/>
</dbReference>
<organism evidence="10 11">
    <name type="scientific">Handroanthus impetiginosus</name>
    <dbReference type="NCBI Taxonomy" id="429701"/>
    <lineage>
        <taxon>Eukaryota</taxon>
        <taxon>Viridiplantae</taxon>
        <taxon>Streptophyta</taxon>
        <taxon>Embryophyta</taxon>
        <taxon>Tracheophyta</taxon>
        <taxon>Spermatophyta</taxon>
        <taxon>Magnoliopsida</taxon>
        <taxon>eudicotyledons</taxon>
        <taxon>Gunneridae</taxon>
        <taxon>Pentapetalae</taxon>
        <taxon>asterids</taxon>
        <taxon>lamiids</taxon>
        <taxon>Lamiales</taxon>
        <taxon>Bignoniaceae</taxon>
        <taxon>Crescentiina</taxon>
        <taxon>Tabebuia alliance</taxon>
        <taxon>Handroanthus</taxon>
    </lineage>
</organism>
<dbReference type="GO" id="GO:0005634">
    <property type="term" value="C:nucleus"/>
    <property type="evidence" value="ECO:0007669"/>
    <property type="project" value="UniProtKB-SubCell"/>
</dbReference>
<evidence type="ECO:0000256" key="4">
    <source>
        <dbReference type="ARBA" id="ARBA00022806"/>
    </source>
</evidence>
<comment type="caution">
    <text evidence="10">The sequence shown here is derived from an EMBL/GenBank/DDBJ whole genome shotgun (WGS) entry which is preliminary data.</text>
</comment>
<evidence type="ECO:0000256" key="7">
    <source>
        <dbReference type="SAM" id="MobiDB-lite"/>
    </source>
</evidence>
<evidence type="ECO:0000313" key="11">
    <source>
        <dbReference type="Proteomes" id="UP000231279"/>
    </source>
</evidence>
<keyword evidence="5" id="KW-0067">ATP-binding</keyword>
<dbReference type="PROSITE" id="PS51192">
    <property type="entry name" value="HELICASE_ATP_BIND_1"/>
    <property type="match status" value="1"/>
</dbReference>
<dbReference type="Pfam" id="PF00176">
    <property type="entry name" value="SNF2-rel_dom"/>
    <property type="match status" value="1"/>
</dbReference>
<dbReference type="Gene3D" id="3.40.50.300">
    <property type="entry name" value="P-loop containing nucleotide triphosphate hydrolases"/>
    <property type="match status" value="1"/>
</dbReference>
<dbReference type="AlphaFoldDB" id="A0A2G9GB14"/>
<dbReference type="SMART" id="SM00490">
    <property type="entry name" value="HELICc"/>
    <property type="match status" value="1"/>
</dbReference>
<evidence type="ECO:0000256" key="3">
    <source>
        <dbReference type="ARBA" id="ARBA00022801"/>
    </source>
</evidence>
<feature type="region of interest" description="Disordered" evidence="7">
    <location>
        <begin position="37"/>
        <end position="68"/>
    </location>
</feature>
<dbReference type="OrthoDB" id="2020972at2759"/>
<dbReference type="InterPro" id="IPR027417">
    <property type="entry name" value="P-loop_NTPase"/>
</dbReference>
<keyword evidence="2" id="KW-0547">Nucleotide-binding</keyword>
<keyword evidence="6" id="KW-0539">Nucleus</keyword>
<dbReference type="GO" id="GO:0080188">
    <property type="term" value="P:gene silencing by siRNA-directed DNA methylation"/>
    <property type="evidence" value="ECO:0007669"/>
    <property type="project" value="InterPro"/>
</dbReference>
<comment type="subcellular location">
    <subcellularLocation>
        <location evidence="1">Nucleus</location>
    </subcellularLocation>
</comment>
<dbReference type="InterPro" id="IPR038718">
    <property type="entry name" value="SNF2-like_sf"/>
</dbReference>
<feature type="domain" description="Helicase C-terminal" evidence="9">
    <location>
        <begin position="650"/>
        <end position="814"/>
    </location>
</feature>
<evidence type="ECO:0000256" key="6">
    <source>
        <dbReference type="ARBA" id="ARBA00023242"/>
    </source>
</evidence>
<dbReference type="CDD" id="cd18793">
    <property type="entry name" value="SF2_C_SNF"/>
    <property type="match status" value="1"/>
</dbReference>
<dbReference type="Gene3D" id="3.40.50.10810">
    <property type="entry name" value="Tandem AAA-ATPase domain"/>
    <property type="match status" value="1"/>
</dbReference>
<accession>A0A2G9GB14</accession>
<dbReference type="InterPro" id="IPR001650">
    <property type="entry name" value="Helicase_C-like"/>
</dbReference>
<dbReference type="InterPro" id="IPR044567">
    <property type="entry name" value="CLSY/DRD1"/>
</dbReference>
<evidence type="ECO:0000259" key="8">
    <source>
        <dbReference type="PROSITE" id="PS51192"/>
    </source>
</evidence>
<dbReference type="Pfam" id="PF00271">
    <property type="entry name" value="Helicase_C"/>
    <property type="match status" value="1"/>
</dbReference>
<dbReference type="SUPFAM" id="SSF52540">
    <property type="entry name" value="P-loop containing nucleoside triphosphate hydrolases"/>
    <property type="match status" value="2"/>
</dbReference>
<proteinExistence type="predicted"/>
<evidence type="ECO:0000256" key="2">
    <source>
        <dbReference type="ARBA" id="ARBA00022741"/>
    </source>
</evidence>
<dbReference type="InterPro" id="IPR049730">
    <property type="entry name" value="SNF2/RAD54-like_C"/>
</dbReference>
<dbReference type="GO" id="GO:0003678">
    <property type="term" value="F:DNA helicase activity"/>
    <property type="evidence" value="ECO:0007669"/>
    <property type="project" value="UniProtKB-EC"/>
</dbReference>
<dbReference type="STRING" id="429701.A0A2G9GB14"/>
<evidence type="ECO:0000259" key="9">
    <source>
        <dbReference type="PROSITE" id="PS51194"/>
    </source>
</evidence>
<dbReference type="EC" id="3.6.4.12" evidence="10"/>
<evidence type="ECO:0000256" key="5">
    <source>
        <dbReference type="ARBA" id="ARBA00022840"/>
    </source>
</evidence>
<name>A0A2G9GB14_9LAMI</name>
<dbReference type="InterPro" id="IPR000330">
    <property type="entry name" value="SNF2_N"/>
</dbReference>
<evidence type="ECO:0000256" key="1">
    <source>
        <dbReference type="ARBA" id="ARBA00004123"/>
    </source>
</evidence>
<gene>
    <name evidence="10" type="ORF">CDL12_25011</name>
</gene>
<keyword evidence="11" id="KW-1185">Reference proteome</keyword>
<reference evidence="11" key="1">
    <citation type="journal article" date="2018" name="Gigascience">
        <title>Genome assembly of the Pink Ipe (Handroanthus impetiginosus, Bignoniaceae), a highly valued, ecologically keystone Neotropical timber forest tree.</title>
        <authorList>
            <person name="Silva-Junior O.B."/>
            <person name="Grattapaglia D."/>
            <person name="Novaes E."/>
            <person name="Collevatti R.G."/>
        </authorList>
    </citation>
    <scope>NUCLEOTIDE SEQUENCE [LARGE SCALE GENOMIC DNA]</scope>
    <source>
        <strain evidence="11">cv. UFG-1</strain>
    </source>
</reference>
<dbReference type="Proteomes" id="UP000231279">
    <property type="component" value="Unassembled WGS sequence"/>
</dbReference>